<comment type="catalytic activity">
    <reaction evidence="7">
        <text>shikimate + NADP(+) = 3-dehydroshikimate + NADPH + H(+)</text>
        <dbReference type="Rhea" id="RHEA:17737"/>
        <dbReference type="ChEBI" id="CHEBI:15378"/>
        <dbReference type="ChEBI" id="CHEBI:16630"/>
        <dbReference type="ChEBI" id="CHEBI:36208"/>
        <dbReference type="ChEBI" id="CHEBI:57783"/>
        <dbReference type="ChEBI" id="CHEBI:58349"/>
        <dbReference type="EC" id="1.1.1.25"/>
    </reaction>
</comment>
<organism evidence="10 11">
    <name type="scientific">Streptococcus gallolyticus</name>
    <dbReference type="NCBI Taxonomy" id="315405"/>
    <lineage>
        <taxon>Bacteria</taxon>
        <taxon>Bacillati</taxon>
        <taxon>Bacillota</taxon>
        <taxon>Bacilli</taxon>
        <taxon>Lactobacillales</taxon>
        <taxon>Streptococcaceae</taxon>
        <taxon>Streptococcus</taxon>
    </lineage>
</organism>
<feature type="binding site" evidence="7">
    <location>
        <position position="253"/>
    </location>
    <ligand>
        <name>NADP(+)</name>
        <dbReference type="ChEBI" id="CHEBI:58349"/>
    </ligand>
</feature>
<evidence type="ECO:0000256" key="5">
    <source>
        <dbReference type="ARBA" id="ARBA00023002"/>
    </source>
</evidence>
<dbReference type="Pfam" id="PF18317">
    <property type="entry name" value="SDH_C"/>
    <property type="match status" value="1"/>
</dbReference>
<dbReference type="Pfam" id="PF08501">
    <property type="entry name" value="Shikimate_dh_N"/>
    <property type="match status" value="1"/>
</dbReference>
<dbReference type="InterPro" id="IPR046346">
    <property type="entry name" value="Aminoacid_DH-like_N_sf"/>
</dbReference>
<feature type="binding site" evidence="7">
    <location>
        <begin position="132"/>
        <end position="136"/>
    </location>
    <ligand>
        <name>NADP(+)</name>
        <dbReference type="ChEBI" id="CHEBI:58349"/>
    </ligand>
</feature>
<dbReference type="InterPro" id="IPR011342">
    <property type="entry name" value="Shikimate_DH"/>
</dbReference>
<dbReference type="SUPFAM" id="SSF53223">
    <property type="entry name" value="Aminoacid dehydrogenase-like, N-terminal domain"/>
    <property type="match status" value="1"/>
</dbReference>
<evidence type="ECO:0000313" key="10">
    <source>
        <dbReference type="EMBL" id="SEL88565.1"/>
    </source>
</evidence>
<dbReference type="Gene3D" id="3.40.50.10860">
    <property type="entry name" value="Leucine Dehydrogenase, chain A, domain 1"/>
    <property type="match status" value="1"/>
</dbReference>
<evidence type="ECO:0000256" key="6">
    <source>
        <dbReference type="ARBA" id="ARBA00023141"/>
    </source>
</evidence>
<feature type="active site" description="Proton acceptor" evidence="7">
    <location>
        <position position="71"/>
    </location>
</feature>
<name>A0A1H7TVI3_9STRE</name>
<proteinExistence type="inferred from homology"/>
<reference evidence="10 11" key="1">
    <citation type="submission" date="2016-10" db="EMBL/GenBank/DDBJ databases">
        <authorList>
            <person name="de Groot N.N."/>
        </authorList>
    </citation>
    <scope>NUCLEOTIDE SEQUENCE [LARGE SCALE GENOMIC DNA]</scope>
    <source>
        <strain evidence="10 11">VTM1R29</strain>
    </source>
</reference>
<sequence length="291" mass="32058">MQIDGYTRLAAVVATPIKHSISPFIHNYAFDKTGVNGVYVAWDIPEEDLAITLENVKRYDMFGVNISMPYKQKVIPYMDELTDSAQLIGAVNTVINRDGKLIGHNTDGIGFFRSLATFADFDVKDKTMTILGGGGAATALIAQAALNGASHINIFNQTQFLEATREKAQEFAEKTDVSITVYPVEDLKTIQEKVLESQLFVNATSVGMDGKSMIITEDFEFPVGLLVADTIYQPFETPFLKLARSKGLTALNGLGMLLFQAAEAFEIWTGETMPTAEIWSALEEKYNTKNN</sequence>
<comment type="subunit">
    <text evidence="7">Homodimer.</text>
</comment>
<feature type="domain" description="Shikimate dehydrogenase substrate binding N-terminal" evidence="8">
    <location>
        <begin position="12"/>
        <end position="94"/>
    </location>
</feature>
<protein>
    <recommendedName>
        <fullName evidence="2 7">Shikimate dehydrogenase (NADP(+))</fullName>
        <shortName evidence="7">SDH</shortName>
        <ecNumber evidence="2 7">1.1.1.25</ecNumber>
    </recommendedName>
</protein>
<feature type="binding site" evidence="7">
    <location>
        <position position="67"/>
    </location>
    <ligand>
        <name>shikimate</name>
        <dbReference type="ChEBI" id="CHEBI:36208"/>
    </ligand>
</feature>
<dbReference type="GO" id="GO:0019632">
    <property type="term" value="P:shikimate metabolic process"/>
    <property type="evidence" value="ECO:0007669"/>
    <property type="project" value="InterPro"/>
</dbReference>
<accession>A0A1H7TVI3</accession>
<feature type="binding site" evidence="7">
    <location>
        <position position="83"/>
    </location>
    <ligand>
        <name>NADP(+)</name>
        <dbReference type="ChEBI" id="CHEBI:58349"/>
    </ligand>
</feature>
<dbReference type="InterPro" id="IPR036291">
    <property type="entry name" value="NAD(P)-bd_dom_sf"/>
</dbReference>
<evidence type="ECO:0000259" key="9">
    <source>
        <dbReference type="Pfam" id="PF18317"/>
    </source>
</evidence>
<feature type="binding site" evidence="7">
    <location>
        <position position="230"/>
    </location>
    <ligand>
        <name>NADP(+)</name>
        <dbReference type="ChEBI" id="CHEBI:58349"/>
    </ligand>
</feature>
<dbReference type="CDD" id="cd01065">
    <property type="entry name" value="NAD_bind_Shikimate_DH"/>
    <property type="match status" value="1"/>
</dbReference>
<dbReference type="NCBIfam" id="NF001315">
    <property type="entry name" value="PRK00258.2-4"/>
    <property type="match status" value="1"/>
</dbReference>
<dbReference type="Gene3D" id="3.40.50.720">
    <property type="entry name" value="NAD(P)-binding Rossmann-like Domain"/>
    <property type="match status" value="1"/>
</dbReference>
<feature type="binding site" evidence="7">
    <location>
        <position position="232"/>
    </location>
    <ligand>
        <name>shikimate</name>
        <dbReference type="ChEBI" id="CHEBI:36208"/>
    </ligand>
</feature>
<dbReference type="HAMAP" id="MF_00222">
    <property type="entry name" value="Shikimate_DH_AroE"/>
    <property type="match status" value="1"/>
</dbReference>
<keyword evidence="3 7" id="KW-0028">Amino-acid biosynthesis</keyword>
<dbReference type="NCBIfam" id="TIGR00507">
    <property type="entry name" value="aroE"/>
    <property type="match status" value="1"/>
</dbReference>
<feature type="domain" description="SDH C-terminal" evidence="9">
    <location>
        <begin position="253"/>
        <end position="283"/>
    </location>
</feature>
<dbReference type="AlphaFoldDB" id="A0A1H7TVI3"/>
<feature type="binding site" evidence="7">
    <location>
        <begin position="20"/>
        <end position="22"/>
    </location>
    <ligand>
        <name>shikimate</name>
        <dbReference type="ChEBI" id="CHEBI:36208"/>
    </ligand>
</feature>
<evidence type="ECO:0000256" key="4">
    <source>
        <dbReference type="ARBA" id="ARBA00022857"/>
    </source>
</evidence>
<evidence type="ECO:0000256" key="1">
    <source>
        <dbReference type="ARBA" id="ARBA00004871"/>
    </source>
</evidence>
<evidence type="ECO:0000259" key="8">
    <source>
        <dbReference type="Pfam" id="PF08501"/>
    </source>
</evidence>
<dbReference type="GO" id="GO:0008652">
    <property type="term" value="P:amino acid biosynthetic process"/>
    <property type="evidence" value="ECO:0007669"/>
    <property type="project" value="UniProtKB-KW"/>
</dbReference>
<comment type="caution">
    <text evidence="7">Lacks conserved residue(s) required for the propagation of feature annotation.</text>
</comment>
<comment type="function">
    <text evidence="7">Involved in the biosynthesis of the chorismate, which leads to the biosynthesis of aromatic amino acids. Catalyzes the reversible NADPH linked reduction of 3-dehydroshikimate (DHSA) to yield shikimate (SA).</text>
</comment>
<feature type="binding site" evidence="7">
    <location>
        <position position="107"/>
    </location>
    <ligand>
        <name>shikimate</name>
        <dbReference type="ChEBI" id="CHEBI:36208"/>
    </ligand>
</feature>
<dbReference type="Proteomes" id="UP000182764">
    <property type="component" value="Unassembled WGS sequence"/>
</dbReference>
<keyword evidence="6 7" id="KW-0057">Aromatic amino acid biosynthesis</keyword>
<feature type="binding site" evidence="7">
    <location>
        <position position="92"/>
    </location>
    <ligand>
        <name>shikimate</name>
        <dbReference type="ChEBI" id="CHEBI:36208"/>
    </ligand>
</feature>
<dbReference type="GO" id="GO:0009073">
    <property type="term" value="P:aromatic amino acid family biosynthetic process"/>
    <property type="evidence" value="ECO:0007669"/>
    <property type="project" value="UniProtKB-KW"/>
</dbReference>
<keyword evidence="4 7" id="KW-0521">NADP</keyword>
<comment type="pathway">
    <text evidence="1 7">Metabolic intermediate biosynthesis; chorismate biosynthesis; chorismate from D-erythrose 4-phosphate and phosphoenolpyruvate: step 4/7.</text>
</comment>
<dbReference type="GO" id="GO:0004764">
    <property type="term" value="F:shikimate 3-dehydrogenase (NADP+) activity"/>
    <property type="evidence" value="ECO:0007669"/>
    <property type="project" value="UniProtKB-UniRule"/>
</dbReference>
<dbReference type="EMBL" id="FOBM01000001">
    <property type="protein sequence ID" value="SEL88565.1"/>
    <property type="molecule type" value="Genomic_DNA"/>
</dbReference>
<dbReference type="InterPro" id="IPR022893">
    <property type="entry name" value="Shikimate_DH_fam"/>
</dbReference>
<dbReference type="InterPro" id="IPR013708">
    <property type="entry name" value="Shikimate_DH-bd_N"/>
</dbReference>
<keyword evidence="5 7" id="KW-0560">Oxidoreductase</keyword>
<evidence type="ECO:0000256" key="2">
    <source>
        <dbReference type="ARBA" id="ARBA00012962"/>
    </source>
</evidence>
<comment type="similarity">
    <text evidence="7">Belongs to the shikimate dehydrogenase family.</text>
</comment>
<feature type="binding site" evidence="7">
    <location>
        <position position="260"/>
    </location>
    <ligand>
        <name>shikimate</name>
        <dbReference type="ChEBI" id="CHEBI:36208"/>
    </ligand>
</feature>
<dbReference type="SUPFAM" id="SSF51735">
    <property type="entry name" value="NAD(P)-binding Rossmann-fold domains"/>
    <property type="match status" value="1"/>
</dbReference>
<dbReference type="GO" id="GO:0009423">
    <property type="term" value="P:chorismate biosynthetic process"/>
    <property type="evidence" value="ECO:0007669"/>
    <property type="project" value="UniProtKB-UniRule"/>
</dbReference>
<dbReference type="GO" id="GO:0050661">
    <property type="term" value="F:NADP binding"/>
    <property type="evidence" value="ECO:0007669"/>
    <property type="project" value="InterPro"/>
</dbReference>
<evidence type="ECO:0000256" key="7">
    <source>
        <dbReference type="HAMAP-Rule" id="MF_00222"/>
    </source>
</evidence>
<dbReference type="PANTHER" id="PTHR21089:SF1">
    <property type="entry name" value="BIFUNCTIONAL 3-DEHYDROQUINATE DEHYDRATASE_SHIKIMATE DEHYDROGENASE, CHLOROPLASTIC"/>
    <property type="match status" value="1"/>
</dbReference>
<gene>
    <name evidence="7" type="primary">aroE</name>
    <name evidence="10" type="ORF">SAMN04487839_10140</name>
</gene>
<dbReference type="PANTHER" id="PTHR21089">
    <property type="entry name" value="SHIKIMATE DEHYDROGENASE"/>
    <property type="match status" value="1"/>
</dbReference>
<dbReference type="InterPro" id="IPR041121">
    <property type="entry name" value="SDH_C"/>
</dbReference>
<evidence type="ECO:0000256" key="3">
    <source>
        <dbReference type="ARBA" id="ARBA00022605"/>
    </source>
</evidence>
<dbReference type="RefSeq" id="WP_074595689.1">
    <property type="nucleotide sequence ID" value="NZ_FNUH01000002.1"/>
</dbReference>
<dbReference type="EC" id="1.1.1.25" evidence="2 7"/>
<evidence type="ECO:0000313" key="11">
    <source>
        <dbReference type="Proteomes" id="UP000182764"/>
    </source>
</evidence>
<dbReference type="UniPathway" id="UPA00053">
    <property type="reaction ID" value="UER00087"/>
</dbReference>
<dbReference type="FunFam" id="3.40.50.10860:FF:000004">
    <property type="entry name" value="Quinate/shikimate dehydrogenase"/>
    <property type="match status" value="1"/>
</dbReference>